<sequence length="108" mass="12103">MKTKNKDSESVPRINWKTTYSASSKRKMTPAISYRIATKKPLQRTCDEALRWLDNNSLAEVEEYEYKLKEVQKVCSPLMSKLHGGQQYGHQTGQPGGAAGGPTVEEVD</sequence>
<dbReference type="AlphaFoldDB" id="A0AA88XP49"/>
<comment type="caution">
    <text evidence="2">The sequence shown here is derived from an EMBL/GenBank/DDBJ whole genome shotgun (WGS) entry which is preliminary data.</text>
</comment>
<dbReference type="Proteomes" id="UP001186944">
    <property type="component" value="Unassembled WGS sequence"/>
</dbReference>
<accession>A0AA88XP49</accession>
<evidence type="ECO:0000313" key="2">
    <source>
        <dbReference type="EMBL" id="KAK3089133.1"/>
    </source>
</evidence>
<proteinExistence type="predicted"/>
<dbReference type="Gene3D" id="1.20.1270.10">
    <property type="match status" value="1"/>
</dbReference>
<organism evidence="2 3">
    <name type="scientific">Pinctada imbricata</name>
    <name type="common">Atlantic pearl-oyster</name>
    <name type="synonym">Pinctada martensii</name>
    <dbReference type="NCBI Taxonomy" id="66713"/>
    <lineage>
        <taxon>Eukaryota</taxon>
        <taxon>Metazoa</taxon>
        <taxon>Spiralia</taxon>
        <taxon>Lophotrochozoa</taxon>
        <taxon>Mollusca</taxon>
        <taxon>Bivalvia</taxon>
        <taxon>Autobranchia</taxon>
        <taxon>Pteriomorphia</taxon>
        <taxon>Pterioida</taxon>
        <taxon>Pterioidea</taxon>
        <taxon>Pteriidae</taxon>
        <taxon>Pinctada</taxon>
    </lineage>
</organism>
<name>A0AA88XP49_PINIB</name>
<evidence type="ECO:0000256" key="1">
    <source>
        <dbReference type="SAM" id="MobiDB-lite"/>
    </source>
</evidence>
<keyword evidence="3" id="KW-1185">Reference proteome</keyword>
<dbReference type="SUPFAM" id="SSF100934">
    <property type="entry name" value="Heat shock protein 70kD (HSP70), C-terminal subdomain"/>
    <property type="match status" value="1"/>
</dbReference>
<dbReference type="InterPro" id="IPR029048">
    <property type="entry name" value="HSP70_C_sf"/>
</dbReference>
<dbReference type="EMBL" id="VSWD01000010">
    <property type="protein sequence ID" value="KAK3089133.1"/>
    <property type="molecule type" value="Genomic_DNA"/>
</dbReference>
<protein>
    <submittedName>
        <fullName evidence="2">Uncharacterized protein</fullName>
    </submittedName>
</protein>
<gene>
    <name evidence="2" type="ORF">FSP39_001106</name>
</gene>
<reference evidence="2" key="1">
    <citation type="submission" date="2019-08" db="EMBL/GenBank/DDBJ databases">
        <title>The improved chromosome-level genome for the pearl oyster Pinctada fucata martensii using PacBio sequencing and Hi-C.</title>
        <authorList>
            <person name="Zheng Z."/>
        </authorList>
    </citation>
    <scope>NUCLEOTIDE SEQUENCE</scope>
    <source>
        <strain evidence="2">ZZ-2019</strain>
        <tissue evidence="2">Adductor muscle</tissue>
    </source>
</reference>
<evidence type="ECO:0000313" key="3">
    <source>
        <dbReference type="Proteomes" id="UP001186944"/>
    </source>
</evidence>
<feature type="region of interest" description="Disordered" evidence="1">
    <location>
        <begin position="82"/>
        <end position="108"/>
    </location>
</feature>
<feature type="compositionally biased region" description="Low complexity" evidence="1">
    <location>
        <begin position="84"/>
        <end position="93"/>
    </location>
</feature>